<dbReference type="PATRIC" id="fig|740709.3.peg.1911"/>
<dbReference type="EMBL" id="AMRG01000011">
    <property type="protein sequence ID" value="EKE82817.1"/>
    <property type="molecule type" value="Genomic_DNA"/>
</dbReference>
<gene>
    <name evidence="1" type="ORF">A10D4_09439</name>
</gene>
<keyword evidence="2" id="KW-1185">Reference proteome</keyword>
<dbReference type="InterPro" id="IPR005358">
    <property type="entry name" value="Puta_zinc/iron-chelating_dom"/>
</dbReference>
<dbReference type="NCBIfam" id="NF003501">
    <property type="entry name" value="PRK05170.1-5"/>
    <property type="match status" value="1"/>
</dbReference>
<dbReference type="PANTHER" id="PTHR37421">
    <property type="entry name" value="UPF0260 PROTEIN YCGN"/>
    <property type="match status" value="1"/>
</dbReference>
<comment type="caution">
    <text evidence="1">The sequence shown here is derived from an EMBL/GenBank/DDBJ whole genome shotgun (WGS) entry which is preliminary data.</text>
</comment>
<name>K2K8A3_9GAMM</name>
<sequence length="160" mass="17901">MTQSTQQQNLAQSGFWQHKSLQQMSRSEWEALCDGCGKCCLLKLIDGDAEESQEHVYFTDVACRLLDTDNACCSDYDNRLQRVPDCVKLTPENLADVYFMPASCAYRLLAEGKPLPAWHPLRHGGDKAAMKRAGISAAGRCISERDFAGDLEDRIVSWPL</sequence>
<dbReference type="eggNOG" id="COG2983">
    <property type="taxonomic scope" value="Bacteria"/>
</dbReference>
<proteinExistence type="predicted"/>
<reference evidence="1 2" key="1">
    <citation type="journal article" date="2012" name="J. Bacteriol.">
        <title>Genome Sequence of Idiomarina xiamenensis Type Strain 10-D-4.</title>
        <authorList>
            <person name="Lai Q."/>
            <person name="Wang L."/>
            <person name="Wang W."/>
            <person name="Shao Z."/>
        </authorList>
    </citation>
    <scope>NUCLEOTIDE SEQUENCE [LARGE SCALE GENOMIC DNA]</scope>
    <source>
        <strain evidence="1 2">10-D-4</strain>
    </source>
</reference>
<dbReference type="PANTHER" id="PTHR37421:SF1">
    <property type="entry name" value="UPF0260 PROTEIN YCGN"/>
    <property type="match status" value="1"/>
</dbReference>
<dbReference type="PIRSF" id="PIRSF006173">
    <property type="entry name" value="UCP006173"/>
    <property type="match status" value="1"/>
</dbReference>
<organism evidence="1 2">
    <name type="scientific">Idiomarina xiamenensis 10-D-4</name>
    <dbReference type="NCBI Taxonomy" id="740709"/>
    <lineage>
        <taxon>Bacteria</taxon>
        <taxon>Pseudomonadati</taxon>
        <taxon>Pseudomonadota</taxon>
        <taxon>Gammaproteobacteria</taxon>
        <taxon>Alteromonadales</taxon>
        <taxon>Idiomarinaceae</taxon>
        <taxon>Idiomarina</taxon>
    </lineage>
</organism>
<dbReference type="InterPro" id="IPR008228">
    <property type="entry name" value="UCP006173"/>
</dbReference>
<dbReference type="STRING" id="740709.A10D4_09439"/>
<protein>
    <submittedName>
        <fullName evidence="1">Uncharacterized protein</fullName>
    </submittedName>
</protein>
<evidence type="ECO:0000313" key="1">
    <source>
        <dbReference type="EMBL" id="EKE82817.1"/>
    </source>
</evidence>
<dbReference type="RefSeq" id="WP_008489172.1">
    <property type="nucleotide sequence ID" value="NZ_AMRG01000011.1"/>
</dbReference>
<dbReference type="NCBIfam" id="NF003507">
    <property type="entry name" value="PRK05170.2-5"/>
    <property type="match status" value="1"/>
</dbReference>
<dbReference type="Proteomes" id="UP000014115">
    <property type="component" value="Unassembled WGS sequence"/>
</dbReference>
<accession>K2K8A3</accession>
<evidence type="ECO:0000313" key="2">
    <source>
        <dbReference type="Proteomes" id="UP000014115"/>
    </source>
</evidence>
<dbReference type="OrthoDB" id="9786855at2"/>
<dbReference type="AlphaFoldDB" id="K2K8A3"/>
<dbReference type="Pfam" id="PF03692">
    <property type="entry name" value="CxxCxxCC"/>
    <property type="match status" value="1"/>
</dbReference>